<evidence type="ECO:0000256" key="1">
    <source>
        <dbReference type="SAM" id="Phobius"/>
    </source>
</evidence>
<keyword evidence="3" id="KW-1185">Reference proteome</keyword>
<protein>
    <submittedName>
        <fullName evidence="2">Uncharacterized protein</fullName>
    </submittedName>
</protein>
<organism evidence="2 3">
    <name type="scientific">Legionella maioricensis</name>
    <dbReference type="NCBI Taxonomy" id="2896528"/>
    <lineage>
        <taxon>Bacteria</taxon>
        <taxon>Pseudomonadati</taxon>
        <taxon>Pseudomonadota</taxon>
        <taxon>Gammaproteobacteria</taxon>
        <taxon>Legionellales</taxon>
        <taxon>Legionellaceae</taxon>
        <taxon>Legionella</taxon>
    </lineage>
</organism>
<feature type="transmembrane region" description="Helical" evidence="1">
    <location>
        <begin position="54"/>
        <end position="71"/>
    </location>
</feature>
<evidence type="ECO:0000313" key="3">
    <source>
        <dbReference type="Proteomes" id="UP001139721"/>
    </source>
</evidence>
<keyword evidence="1" id="KW-1133">Transmembrane helix</keyword>
<gene>
    <name evidence="2" type="ORF">LOX96_03850</name>
</gene>
<name>A0A9X2CYG4_9GAMM</name>
<dbReference type="RefSeq" id="WP_250419639.1">
    <property type="nucleotide sequence ID" value="NZ_JAJKBJ010000003.1"/>
</dbReference>
<comment type="caution">
    <text evidence="2">The sequence shown here is derived from an EMBL/GenBank/DDBJ whole genome shotgun (WGS) entry which is preliminary data.</text>
</comment>
<dbReference type="Proteomes" id="UP001139721">
    <property type="component" value="Unassembled WGS sequence"/>
</dbReference>
<reference evidence="2" key="1">
    <citation type="submission" date="2021-11" db="EMBL/GenBank/DDBJ databases">
        <title>Legionella maioricencis sp. nov., a new species isolated from hot water samples in Mallorca.</title>
        <authorList>
            <person name="Crespi S."/>
            <person name="Drasar V."/>
            <person name="Salva-Serra F."/>
            <person name="Jaen-Luchoro D."/>
            <person name="Pineiro-Iglesias B."/>
            <person name="Aliaga F."/>
            <person name="Fernandez-Juarez V."/>
            <person name="Coll G."/>
            <person name="Moore E.R.B."/>
            <person name="Bennasar-Figueras A."/>
        </authorList>
    </citation>
    <scope>NUCLEOTIDE SEQUENCE</scope>
    <source>
        <strain evidence="2">HCPI-6</strain>
    </source>
</reference>
<dbReference type="EMBL" id="JAJKBJ010000003">
    <property type="protein sequence ID" value="MCL9683215.1"/>
    <property type="molecule type" value="Genomic_DNA"/>
</dbReference>
<keyword evidence="1" id="KW-0812">Transmembrane</keyword>
<sequence length="305" mass="34285">MPLALTVFFTPAIITTSLFSKELIAMLANLSLSLGYLTNFAYKIYQKEISKSELMISSLTLVAFLIIAYTLCPPIAALSFFSALSFLNQLAVAVNLFFLMKHVVVPPCKKMIENIAQYMGFNIAGRYYSRPPLTLEHDRFILDQLLLKTYGHDSFSAEFNETEIVSFNKLLLKLSEYIDKYDESIFGYINNKDAIADLEKQIAQLTTRATTDSSYAFIRRKIGFKTTKINLLQEAKETVSATLENPFSDAAAALRFFKGVDANELEQNRELVLSTGLQCLQNEIQRQQEKITSLQVCLPQAGGSI</sequence>
<proteinExistence type="predicted"/>
<feature type="transmembrane region" description="Helical" evidence="1">
    <location>
        <begin position="23"/>
        <end position="42"/>
    </location>
</feature>
<accession>A0A9X2CYG4</accession>
<dbReference type="AlphaFoldDB" id="A0A9X2CYG4"/>
<keyword evidence="1" id="KW-0472">Membrane</keyword>
<evidence type="ECO:0000313" key="2">
    <source>
        <dbReference type="EMBL" id="MCL9683215.1"/>
    </source>
</evidence>